<proteinExistence type="predicted"/>
<dbReference type="RefSeq" id="WP_264749102.1">
    <property type="nucleotide sequence ID" value="NZ_JAPDHW010000002.1"/>
</dbReference>
<evidence type="ECO:0000313" key="2">
    <source>
        <dbReference type="EMBL" id="MCW3167866.1"/>
    </source>
</evidence>
<feature type="domain" description="NUMOD4" evidence="1">
    <location>
        <begin position="27"/>
        <end position="80"/>
    </location>
</feature>
<dbReference type="Pfam" id="PF07463">
    <property type="entry name" value="NUMOD4"/>
    <property type="match status" value="1"/>
</dbReference>
<dbReference type="InterPro" id="IPR036388">
    <property type="entry name" value="WH-like_DNA-bd_sf"/>
</dbReference>
<keyword evidence="3" id="KW-1185">Reference proteome</keyword>
<evidence type="ECO:0000313" key="3">
    <source>
        <dbReference type="Proteomes" id="UP001163731"/>
    </source>
</evidence>
<sequence>MKLPNELEDKYVREVLYNYSLENLPKEQWKPIEGFENYEISNYGRVKSLSRLSHISLGVEHWVSEKIRKLLFTKQYNNYLKADVYNVHCGLSLEGRKYTRSVARLVYYHFVEKFDIDDRSIIISYKDNNVFHKHSSNLEKISASERRLKIFRHNRARNVYVDYLQAVSQYTAEGEFIAHFESIYDVEEKLGIACESIMDVINKNILTSGTFRWFLRGNPPKQEDFYMVKTADVLNDLLNKHLWEKLGKPIIDKDSPPSCFNLSVIDLPGEYWVPIPILGFESRFVLSNKGRVKRLSGWISSGRIMFLQEKILSQKLIINSEKTYSLSCTLSSERKYVRVVISKLLYCCFVEKFDLSDRNLMVVNESDPLWDIDISKLSLHPANYVLKKKYKIED</sequence>
<organism evidence="2 3">
    <name type="scientific">Chryseobacterium kimseyorum</name>
    <dbReference type="NCBI Taxonomy" id="2984028"/>
    <lineage>
        <taxon>Bacteria</taxon>
        <taxon>Pseudomonadati</taxon>
        <taxon>Bacteroidota</taxon>
        <taxon>Flavobacteriia</taxon>
        <taxon>Flavobacteriales</taxon>
        <taxon>Weeksellaceae</taxon>
        <taxon>Chryseobacterium group</taxon>
        <taxon>Chryseobacterium</taxon>
    </lineage>
</organism>
<gene>
    <name evidence="2" type="ORF">OMO38_04935</name>
</gene>
<dbReference type="Gene3D" id="1.10.10.10">
    <property type="entry name" value="Winged helix-like DNA-binding domain superfamily/Winged helix DNA-binding domain"/>
    <property type="match status" value="1"/>
</dbReference>
<reference evidence="2" key="1">
    <citation type="submission" date="2022-10" db="EMBL/GenBank/DDBJ databases">
        <title>Chryseobacterium babae sp. nov. isolated from the gut of the beetle Oryctes rhinoceros, and Chryseobacterium kimseyorum sp. nov., isolated from a stick insect rearing cage.</title>
        <authorList>
            <person name="Shelomi M."/>
            <person name="Han C.-J."/>
            <person name="Chen W.-M."/>
            <person name="Chen H.-K."/>
            <person name="Liaw S.-J."/>
            <person name="Muhle E."/>
            <person name="Clermont D."/>
        </authorList>
    </citation>
    <scope>NUCLEOTIDE SEQUENCE</scope>
    <source>
        <strain evidence="2">09-1422</strain>
    </source>
</reference>
<comment type="caution">
    <text evidence="2">The sequence shown here is derived from an EMBL/GenBank/DDBJ whole genome shotgun (WGS) entry which is preliminary data.</text>
</comment>
<dbReference type="SUPFAM" id="SSF54060">
    <property type="entry name" value="His-Me finger endonucleases"/>
    <property type="match status" value="1"/>
</dbReference>
<dbReference type="Gene3D" id="3.90.75.20">
    <property type="match status" value="1"/>
</dbReference>
<evidence type="ECO:0000259" key="1">
    <source>
        <dbReference type="Pfam" id="PF07463"/>
    </source>
</evidence>
<dbReference type="InterPro" id="IPR044925">
    <property type="entry name" value="His-Me_finger_sf"/>
</dbReference>
<dbReference type="Proteomes" id="UP001163731">
    <property type="component" value="Unassembled WGS sequence"/>
</dbReference>
<accession>A0ABT3HVQ0</accession>
<protein>
    <submittedName>
        <fullName evidence="2">NUMOD4 domain-containing protein</fullName>
    </submittedName>
</protein>
<dbReference type="InterPro" id="IPR010902">
    <property type="entry name" value="NUMOD4"/>
</dbReference>
<name>A0ABT3HVQ0_9FLAO</name>
<dbReference type="EMBL" id="JAPDHW010000002">
    <property type="protein sequence ID" value="MCW3167866.1"/>
    <property type="molecule type" value="Genomic_DNA"/>
</dbReference>